<comment type="caution">
    <text evidence="1">The sequence shown here is derived from an EMBL/GenBank/DDBJ whole genome shotgun (WGS) entry which is preliminary data.</text>
</comment>
<dbReference type="EMBL" id="CAJNOC010005510">
    <property type="protein sequence ID" value="CAF1054350.1"/>
    <property type="molecule type" value="Genomic_DNA"/>
</dbReference>
<organism evidence="1 2">
    <name type="scientific">Brachionus calyciflorus</name>
    <dbReference type="NCBI Taxonomy" id="104777"/>
    <lineage>
        <taxon>Eukaryota</taxon>
        <taxon>Metazoa</taxon>
        <taxon>Spiralia</taxon>
        <taxon>Gnathifera</taxon>
        <taxon>Rotifera</taxon>
        <taxon>Eurotatoria</taxon>
        <taxon>Monogononta</taxon>
        <taxon>Pseudotrocha</taxon>
        <taxon>Ploima</taxon>
        <taxon>Brachionidae</taxon>
        <taxon>Brachionus</taxon>
    </lineage>
</organism>
<accession>A0A814KPI7</accession>
<keyword evidence="2" id="KW-1185">Reference proteome</keyword>
<dbReference type="Proteomes" id="UP000663879">
    <property type="component" value="Unassembled WGS sequence"/>
</dbReference>
<evidence type="ECO:0000313" key="1">
    <source>
        <dbReference type="EMBL" id="CAF1054350.1"/>
    </source>
</evidence>
<reference evidence="1" key="1">
    <citation type="submission" date="2021-02" db="EMBL/GenBank/DDBJ databases">
        <authorList>
            <person name="Nowell W R."/>
        </authorList>
    </citation>
    <scope>NUCLEOTIDE SEQUENCE</scope>
    <source>
        <strain evidence="1">Ploen Becks lab</strain>
    </source>
</reference>
<proteinExistence type="predicted"/>
<protein>
    <submittedName>
        <fullName evidence="1">Uncharacterized protein</fullName>
    </submittedName>
</protein>
<dbReference type="AlphaFoldDB" id="A0A814KPI7"/>
<name>A0A814KPI7_9BILA</name>
<gene>
    <name evidence="1" type="ORF">OXX778_LOCUS18979</name>
</gene>
<evidence type="ECO:0000313" key="2">
    <source>
        <dbReference type="Proteomes" id="UP000663879"/>
    </source>
</evidence>
<sequence>MKKLTVSFSKQENIKSNFALRRNKEQIKVHLAWTYRDDDKNEEIHINEILKKRLLILERDLNANNEEISTIIVYISILILHEMAHLVLRWNGQRNSPKRIVEAGEYLENLIFGGLIRIQVTHIKPWDEKSQIIGKLKYFFKNFLSPHSF</sequence>